<dbReference type="EMBL" id="BJOV01000005">
    <property type="protein sequence ID" value="GEE03237.1"/>
    <property type="molecule type" value="Genomic_DNA"/>
</dbReference>
<feature type="domain" description="RsbT co-antagonist protein RsbRD N-terminal" evidence="3">
    <location>
        <begin position="25"/>
        <end position="164"/>
    </location>
</feature>
<dbReference type="Pfam" id="PF14361">
    <property type="entry name" value="RsbRD_N"/>
    <property type="match status" value="1"/>
</dbReference>
<dbReference type="Gene3D" id="1.10.10.2840">
    <property type="entry name" value="PucR C-terminal helix-turn-helix domain"/>
    <property type="match status" value="1"/>
</dbReference>
<dbReference type="InterPro" id="IPR025751">
    <property type="entry name" value="RsbRD_N_dom"/>
</dbReference>
<dbReference type="Proteomes" id="UP000444960">
    <property type="component" value="Unassembled WGS sequence"/>
</dbReference>
<dbReference type="PANTHER" id="PTHR33744">
    <property type="entry name" value="CARBOHYDRATE DIACID REGULATOR"/>
    <property type="match status" value="1"/>
</dbReference>
<name>A0A7I9VD53_9ACTN</name>
<sequence>MIDDAEVTARTHVIARRLREDEGAATAAVTDEILARIRGLDEDPVLVDMLDASVHGNVTTIIHMLANDIAIDRLQPTTAAVEYARRLAQRDVPANSLVRAYHVGQSVLLRDVYAKVDELALSTTDSMQVVRHVTDIVYEYIDWITKYVFEAYEDERRRWMGVESNVLTSTIHALLASSTPDPTHLERESRYRLDQRHCALILWSSDEDEVTVRELDRTARALAVRLRSDGEPLVTAIDRQTVWAWLPLGRRGRQLDGPDLESALDPAGHVRVAHGTPADGVDGFRRSHQQAQAAFTVATVSPDRRARHVVGYRDRGVGLVALLARDVDSTRAWVRDVLGSLAADGDAAAILRDTLGAYFATGDSHLRAAQRLNVHRNTVKYRVTKALADAPASDRLDIATALAVCDLLGPAVIGDTAP</sequence>
<evidence type="ECO:0000313" key="6">
    <source>
        <dbReference type="Proteomes" id="UP000444960"/>
    </source>
</evidence>
<evidence type="ECO:0000259" key="3">
    <source>
        <dbReference type="Pfam" id="PF14361"/>
    </source>
</evidence>
<evidence type="ECO:0000259" key="4">
    <source>
        <dbReference type="Pfam" id="PF17853"/>
    </source>
</evidence>
<comment type="similarity">
    <text evidence="1">Belongs to the CdaR family.</text>
</comment>
<dbReference type="AlphaFoldDB" id="A0A7I9VD53"/>
<reference evidence="6" key="1">
    <citation type="submission" date="2019-06" db="EMBL/GenBank/DDBJ databases">
        <title>Gordonia isolated from sludge of a wastewater treatment plant.</title>
        <authorList>
            <person name="Tamura T."/>
            <person name="Aoyama K."/>
            <person name="Kang Y."/>
            <person name="Saito S."/>
            <person name="Akiyama N."/>
            <person name="Yazawa K."/>
            <person name="Gonoi T."/>
            <person name="Mikami Y."/>
        </authorList>
    </citation>
    <scope>NUCLEOTIDE SEQUENCE [LARGE SCALE GENOMIC DNA]</scope>
    <source>
        <strain evidence="6">NBRC 107696</strain>
    </source>
</reference>
<evidence type="ECO:0000256" key="1">
    <source>
        <dbReference type="ARBA" id="ARBA00006754"/>
    </source>
</evidence>
<dbReference type="Pfam" id="PF13556">
    <property type="entry name" value="HTH_30"/>
    <property type="match status" value="1"/>
</dbReference>
<dbReference type="InterPro" id="IPR025736">
    <property type="entry name" value="PucR_C-HTH_dom"/>
</dbReference>
<proteinExistence type="inferred from homology"/>
<protein>
    <submittedName>
        <fullName evidence="5">ABC transporter substrate-binding protein</fullName>
    </submittedName>
</protein>
<dbReference type="InterPro" id="IPR041522">
    <property type="entry name" value="CdaR_GGDEF"/>
</dbReference>
<evidence type="ECO:0000313" key="5">
    <source>
        <dbReference type="EMBL" id="GEE03237.1"/>
    </source>
</evidence>
<organism evidence="5 6">
    <name type="scientific">Gordonia spumicola</name>
    <dbReference type="NCBI Taxonomy" id="589161"/>
    <lineage>
        <taxon>Bacteria</taxon>
        <taxon>Bacillati</taxon>
        <taxon>Actinomycetota</taxon>
        <taxon>Actinomycetes</taxon>
        <taxon>Mycobacteriales</taxon>
        <taxon>Gordoniaceae</taxon>
        <taxon>Gordonia</taxon>
    </lineage>
</organism>
<keyword evidence="6" id="KW-1185">Reference proteome</keyword>
<feature type="domain" description="CdaR GGDEF-like" evidence="4">
    <location>
        <begin position="187"/>
        <end position="295"/>
    </location>
</feature>
<dbReference type="RefSeq" id="WP_228461604.1">
    <property type="nucleotide sequence ID" value="NZ_BJOV01000005.1"/>
</dbReference>
<accession>A0A7I9VD53</accession>
<gene>
    <name evidence="5" type="ORF">nbrc107696_36830</name>
</gene>
<comment type="caution">
    <text evidence="5">The sequence shown here is derived from an EMBL/GenBank/DDBJ whole genome shotgun (WGS) entry which is preliminary data.</text>
</comment>
<feature type="domain" description="PucR C-terminal helix-turn-helix" evidence="2">
    <location>
        <begin position="351"/>
        <end position="386"/>
    </location>
</feature>
<dbReference type="InterPro" id="IPR051448">
    <property type="entry name" value="CdaR-like_regulators"/>
</dbReference>
<dbReference type="PANTHER" id="PTHR33744:SF1">
    <property type="entry name" value="DNA-BINDING TRANSCRIPTIONAL ACTIVATOR ADER"/>
    <property type="match status" value="1"/>
</dbReference>
<dbReference type="InterPro" id="IPR042070">
    <property type="entry name" value="PucR_C-HTH_sf"/>
</dbReference>
<evidence type="ECO:0000259" key="2">
    <source>
        <dbReference type="Pfam" id="PF13556"/>
    </source>
</evidence>
<dbReference type="Pfam" id="PF17853">
    <property type="entry name" value="GGDEF_2"/>
    <property type="match status" value="1"/>
</dbReference>